<dbReference type="OrthoDB" id="4498621at2759"/>
<gene>
    <name evidence="2" type="ORF">N7532_004149</name>
</gene>
<comment type="caution">
    <text evidence="2">The sequence shown here is derived from an EMBL/GenBank/DDBJ whole genome shotgun (WGS) entry which is preliminary data.</text>
</comment>
<dbReference type="Proteomes" id="UP001149074">
    <property type="component" value="Unassembled WGS sequence"/>
</dbReference>
<dbReference type="AlphaFoldDB" id="A0A9W9KEI9"/>
<reference evidence="2" key="1">
    <citation type="submission" date="2022-11" db="EMBL/GenBank/DDBJ databases">
        <authorList>
            <person name="Petersen C."/>
        </authorList>
    </citation>
    <scope>NUCLEOTIDE SEQUENCE</scope>
    <source>
        <strain evidence="2">IBT 30761</strain>
    </source>
</reference>
<feature type="compositionally biased region" description="Basic and acidic residues" evidence="1">
    <location>
        <begin position="158"/>
        <end position="177"/>
    </location>
</feature>
<evidence type="ECO:0000256" key="1">
    <source>
        <dbReference type="SAM" id="MobiDB-lite"/>
    </source>
</evidence>
<dbReference type="GeneID" id="81355622"/>
<dbReference type="RefSeq" id="XP_056477000.1">
    <property type="nucleotide sequence ID" value="XM_056616643.1"/>
</dbReference>
<proteinExistence type="predicted"/>
<sequence>MASEGFPVQSTALASGASAMSGVTDHLQTVPGVLNTTQTDSEAISFEKSRAAAGGERPEAPKPTEETKPPVPPATEQPLGGAVAASEPQPPATTHKEESNDVIAEPQTGEKRTFESPVISDSAPAPAAPAPASIPEPISAVAPRPEPVPAPVPAPAPKSEEREKPLPERSDEPEAKKQKIAQETSNDVKGPTVSSASTDNADQIQKKPARPKKEKVKDAVKKAIPTDGIGSRTRSRTKAT</sequence>
<evidence type="ECO:0000313" key="2">
    <source>
        <dbReference type="EMBL" id="KAJ5103620.1"/>
    </source>
</evidence>
<feature type="compositionally biased region" description="Pro residues" evidence="1">
    <location>
        <begin position="144"/>
        <end position="156"/>
    </location>
</feature>
<dbReference type="EMBL" id="JAPQKI010000004">
    <property type="protein sequence ID" value="KAJ5103620.1"/>
    <property type="molecule type" value="Genomic_DNA"/>
</dbReference>
<feature type="compositionally biased region" description="Low complexity" evidence="1">
    <location>
        <begin position="116"/>
        <end position="125"/>
    </location>
</feature>
<feature type="region of interest" description="Disordered" evidence="1">
    <location>
        <begin position="30"/>
        <end position="240"/>
    </location>
</feature>
<feature type="compositionally biased region" description="Basic and acidic residues" evidence="1">
    <location>
        <begin position="45"/>
        <end position="68"/>
    </location>
</feature>
<protein>
    <submittedName>
        <fullName evidence="2">Uncharacterized protein</fullName>
    </submittedName>
</protein>
<accession>A0A9W9KEI9</accession>
<organism evidence="2 3">
    <name type="scientific">Penicillium argentinense</name>
    <dbReference type="NCBI Taxonomy" id="1131581"/>
    <lineage>
        <taxon>Eukaryota</taxon>
        <taxon>Fungi</taxon>
        <taxon>Dikarya</taxon>
        <taxon>Ascomycota</taxon>
        <taxon>Pezizomycotina</taxon>
        <taxon>Eurotiomycetes</taxon>
        <taxon>Eurotiomycetidae</taxon>
        <taxon>Eurotiales</taxon>
        <taxon>Aspergillaceae</taxon>
        <taxon>Penicillium</taxon>
    </lineage>
</organism>
<reference evidence="2" key="2">
    <citation type="journal article" date="2023" name="IMA Fungus">
        <title>Comparative genomic study of the Penicillium genus elucidates a diverse pangenome and 15 lateral gene transfer events.</title>
        <authorList>
            <person name="Petersen C."/>
            <person name="Sorensen T."/>
            <person name="Nielsen M.R."/>
            <person name="Sondergaard T.E."/>
            <person name="Sorensen J.L."/>
            <person name="Fitzpatrick D.A."/>
            <person name="Frisvad J.C."/>
            <person name="Nielsen K.L."/>
        </authorList>
    </citation>
    <scope>NUCLEOTIDE SEQUENCE</scope>
    <source>
        <strain evidence="2">IBT 30761</strain>
    </source>
</reference>
<evidence type="ECO:0000313" key="3">
    <source>
        <dbReference type="Proteomes" id="UP001149074"/>
    </source>
</evidence>
<keyword evidence="3" id="KW-1185">Reference proteome</keyword>
<name>A0A9W9KEI9_9EURO</name>
<feature type="compositionally biased region" description="Polar residues" evidence="1">
    <location>
        <begin position="181"/>
        <end position="203"/>
    </location>
</feature>